<sequence>MILRNLNKKYVVIQEYMAGNDVCQYICYEMGAPENVLYSAVCQKLSSMRNEEIGFLTEEMKHENFSDLLDFFIHGEQLVVLFQYPKGVSLKQKISSEECGIQERLEIVKSLLEQILFLNLSDYFFQATMDIDLIHVSSDGEISFLYDCRHLNDFDDVNFQNGAKSLGEVIVFIFSEEMKQRSIPELYSLVYDLKHETIDSYIGIYEKFWQIYQIYIEKSKEDLEPYSLSFRIWDRIKDIGRFLKKLVQPALVLLALAYLVVSIIGLFAEPGIHENFKSIGTVKIENTTTEDASSADDTQQEETGTTEEAKTEETQASGVE</sequence>
<dbReference type="RefSeq" id="WP_072851014.1">
    <property type="nucleotide sequence ID" value="NZ_FRAH01000028.1"/>
</dbReference>
<proteinExistence type="predicted"/>
<keyword evidence="2" id="KW-0472">Membrane</keyword>
<organism evidence="3 4">
    <name type="scientific">Anaerotignum lactatifermentans DSM 14214</name>
    <dbReference type="NCBI Taxonomy" id="1121323"/>
    <lineage>
        <taxon>Bacteria</taxon>
        <taxon>Bacillati</taxon>
        <taxon>Bacillota</taxon>
        <taxon>Clostridia</taxon>
        <taxon>Lachnospirales</taxon>
        <taxon>Anaerotignaceae</taxon>
        <taxon>Anaerotignum</taxon>
    </lineage>
</organism>
<name>A0A1M6SPK6_9FIRM</name>
<evidence type="ECO:0000256" key="2">
    <source>
        <dbReference type="SAM" id="Phobius"/>
    </source>
</evidence>
<dbReference type="EMBL" id="FRAH01000028">
    <property type="protein sequence ID" value="SHK46694.1"/>
    <property type="molecule type" value="Genomic_DNA"/>
</dbReference>
<feature type="region of interest" description="Disordered" evidence="1">
    <location>
        <begin position="287"/>
        <end position="320"/>
    </location>
</feature>
<evidence type="ECO:0000313" key="3">
    <source>
        <dbReference type="EMBL" id="SHK46694.1"/>
    </source>
</evidence>
<dbReference type="Proteomes" id="UP000183975">
    <property type="component" value="Unassembled WGS sequence"/>
</dbReference>
<keyword evidence="2" id="KW-1133">Transmembrane helix</keyword>
<feature type="compositionally biased region" description="Low complexity" evidence="1">
    <location>
        <begin position="287"/>
        <end position="303"/>
    </location>
</feature>
<dbReference type="AlphaFoldDB" id="A0A1M6SPK6"/>
<gene>
    <name evidence="3" type="ORF">SAMN02745138_01773</name>
</gene>
<keyword evidence="2" id="KW-0812">Transmembrane</keyword>
<evidence type="ECO:0000256" key="1">
    <source>
        <dbReference type="SAM" id="MobiDB-lite"/>
    </source>
</evidence>
<keyword evidence="4" id="KW-1185">Reference proteome</keyword>
<evidence type="ECO:0008006" key="5">
    <source>
        <dbReference type="Google" id="ProtNLM"/>
    </source>
</evidence>
<evidence type="ECO:0000313" key="4">
    <source>
        <dbReference type="Proteomes" id="UP000183975"/>
    </source>
</evidence>
<feature type="transmembrane region" description="Helical" evidence="2">
    <location>
        <begin position="246"/>
        <end position="268"/>
    </location>
</feature>
<dbReference type="OrthoDB" id="10003449at2"/>
<reference evidence="3 4" key="1">
    <citation type="submission" date="2016-11" db="EMBL/GenBank/DDBJ databases">
        <authorList>
            <person name="Jaros S."/>
            <person name="Januszkiewicz K."/>
            <person name="Wedrychowicz H."/>
        </authorList>
    </citation>
    <scope>NUCLEOTIDE SEQUENCE [LARGE SCALE GENOMIC DNA]</scope>
    <source>
        <strain evidence="3 4">DSM 14214</strain>
    </source>
</reference>
<protein>
    <recommendedName>
        <fullName evidence="5">Protein kinase domain-containing protein</fullName>
    </recommendedName>
</protein>
<accession>A0A1M6SPK6</accession>